<keyword evidence="1" id="KW-0436">Ligase</keyword>
<accession>A0B9T5</accession>
<dbReference type="Proteomes" id="UP000000674">
    <property type="component" value="Chromosome"/>
</dbReference>
<organism evidence="1 2">
    <name type="scientific">Methanothrix thermoacetophila (strain DSM 6194 / JCM 14653 / NBRC 101360 / PT)</name>
    <name type="common">Methanosaeta thermophila</name>
    <dbReference type="NCBI Taxonomy" id="349307"/>
    <lineage>
        <taxon>Archaea</taxon>
        <taxon>Methanobacteriati</taxon>
        <taxon>Methanobacteriota</taxon>
        <taxon>Stenosarchaea group</taxon>
        <taxon>Methanomicrobia</taxon>
        <taxon>Methanotrichales</taxon>
        <taxon>Methanotrichaceae</taxon>
        <taxon>Methanothrix</taxon>
    </lineage>
</organism>
<dbReference type="InterPro" id="IPR050141">
    <property type="entry name" value="GCL_type2/YbdK_subfam"/>
</dbReference>
<dbReference type="Gene3D" id="3.30.590.20">
    <property type="match status" value="1"/>
</dbReference>
<dbReference type="PANTHER" id="PTHR36510">
    <property type="entry name" value="GLUTAMATE--CYSTEINE LIGASE 2-RELATED"/>
    <property type="match status" value="1"/>
</dbReference>
<dbReference type="SUPFAM" id="SSF55931">
    <property type="entry name" value="Glutamine synthetase/guanido kinase"/>
    <property type="match status" value="1"/>
</dbReference>
<dbReference type="InterPro" id="IPR014746">
    <property type="entry name" value="Gln_synth/guanido_kin_cat_dom"/>
</dbReference>
<evidence type="ECO:0000313" key="2">
    <source>
        <dbReference type="Proteomes" id="UP000000674"/>
    </source>
</evidence>
<dbReference type="GO" id="GO:0004357">
    <property type="term" value="F:glutamate-cysteine ligase activity"/>
    <property type="evidence" value="ECO:0007669"/>
    <property type="project" value="InterPro"/>
</dbReference>
<sequence>MIGTEHEYSINDLCFNPLPISDLLIKRLSGRVEHEIDFGALRLSKELQKHVLELVPPPAESLQELEALLYGGVRRLYSCFGEYRFLGLGMHPLLTLDQTTFWEHDEAEYYHIYDRLFNIKQHGWLNIQALQINISYAGSDMLVEMFNRLRALLPYLIAISAASPFVEGRFTGYMDNRLLFYMENQREIPEICHDVIPERIRSIRDYVIINRVIYRKLQERGADLLCREWVNSRGIIVRFKRRCLEVKAIDEQECIRSDMGVTAFLNALLRSDISLEDDEESLREMMYLAIRRGTSEMKPELQRLYIEAERHASPDEMAYLPLIKERIDNGSLAEVLVRRYRQMEGMQDLLRDAESALRTNTPLLSI</sequence>
<keyword evidence="2" id="KW-1185">Reference proteome</keyword>
<dbReference type="RefSeq" id="WP_011696837.1">
    <property type="nucleotide sequence ID" value="NC_008553.1"/>
</dbReference>
<dbReference type="HOGENOM" id="CLU_056152_0_0_2"/>
<dbReference type="PANTHER" id="PTHR36510:SF1">
    <property type="entry name" value="GLUTAMATE--CYSTEINE LIGASE 2-RELATED"/>
    <property type="match status" value="1"/>
</dbReference>
<dbReference type="Pfam" id="PF04107">
    <property type="entry name" value="GCS2"/>
    <property type="match status" value="1"/>
</dbReference>
<dbReference type="InterPro" id="IPR006336">
    <property type="entry name" value="GCS2"/>
</dbReference>
<proteinExistence type="predicted"/>
<dbReference type="STRING" id="349307.Mthe_1693"/>
<gene>
    <name evidence="1" type="ordered locus">Mthe_1693</name>
</gene>
<protein>
    <submittedName>
        <fullName evidence="1">Glutamate--cysteine ligase, GCS2</fullName>
    </submittedName>
</protein>
<dbReference type="AlphaFoldDB" id="A0B9T5"/>
<evidence type="ECO:0000313" key="1">
    <source>
        <dbReference type="EMBL" id="ABK15459.1"/>
    </source>
</evidence>
<dbReference type="GO" id="GO:0042398">
    <property type="term" value="P:modified amino acid biosynthetic process"/>
    <property type="evidence" value="ECO:0007669"/>
    <property type="project" value="InterPro"/>
</dbReference>
<dbReference type="GeneID" id="4463445"/>
<dbReference type="KEGG" id="mtp:Mthe_1693"/>
<name>A0B9T5_METTP</name>
<dbReference type="EMBL" id="CP000477">
    <property type="protein sequence ID" value="ABK15459.1"/>
    <property type="molecule type" value="Genomic_DNA"/>
</dbReference>
<reference evidence="1 2" key="1">
    <citation type="submission" date="2006-10" db="EMBL/GenBank/DDBJ databases">
        <title>Complete sequence of Methanosaeta thermophila PT.</title>
        <authorList>
            <consortium name="US DOE Joint Genome Institute"/>
            <person name="Copeland A."/>
            <person name="Lucas S."/>
            <person name="Lapidus A."/>
            <person name="Barry K."/>
            <person name="Detter J.C."/>
            <person name="Glavina del Rio T."/>
            <person name="Hammon N."/>
            <person name="Israni S."/>
            <person name="Pitluck S."/>
            <person name="Chain P."/>
            <person name="Malfatti S."/>
            <person name="Shin M."/>
            <person name="Vergez L."/>
            <person name="Schmutz J."/>
            <person name="Larimer F."/>
            <person name="Land M."/>
            <person name="Hauser L."/>
            <person name="Kyrpides N."/>
            <person name="Kim E."/>
            <person name="Smith K.S."/>
            <person name="Ingram-Smith C."/>
            <person name="Richardson P."/>
        </authorList>
    </citation>
    <scope>NUCLEOTIDE SEQUENCE [LARGE SCALE GENOMIC DNA]</scope>
    <source>
        <strain evidence="2">DSM 6194 / JCM 14653 / NBRC 101360 / PT</strain>
    </source>
</reference>
<dbReference type="OrthoDB" id="359218at2157"/>